<evidence type="ECO:0000313" key="2">
    <source>
        <dbReference type="Proteomes" id="UP001224926"/>
    </source>
</evidence>
<sequence length="81" mass="8815">MLETFDLDHELALVTALSTSFRSYGASSVMKPIGRWRLRMITGHVISSRLAGGRRGQHISVVIDGMSSIVIPIVTESCISV</sequence>
<gene>
    <name evidence="1" type="ORF">NP511_14120</name>
</gene>
<dbReference type="GeneID" id="39862768"/>
<evidence type="ECO:0000313" key="1">
    <source>
        <dbReference type="EMBL" id="WMT06520.1"/>
    </source>
</evidence>
<accession>A0AAF0P8M6</accession>
<protein>
    <submittedName>
        <fullName evidence="1">Uncharacterized protein</fullName>
    </submittedName>
</protein>
<dbReference type="RefSeq" id="WP_049966014.1">
    <property type="nucleotide sequence ID" value="NZ_CP101873.1"/>
</dbReference>
<dbReference type="GeneID" id="84215099"/>
<keyword evidence="2" id="KW-1185">Reference proteome</keyword>
<dbReference type="AlphaFoldDB" id="A0AAF0P8M6"/>
<name>A0AAF0P8M6_9EURY</name>
<dbReference type="EMBL" id="CP101873">
    <property type="protein sequence ID" value="WMT06520.1"/>
    <property type="molecule type" value="Genomic_DNA"/>
</dbReference>
<dbReference type="Proteomes" id="UP001224926">
    <property type="component" value="Chromosome"/>
</dbReference>
<reference evidence="1 2" key="1">
    <citation type="submission" date="2022-07" db="EMBL/GenBank/DDBJ databases">
        <title>Two temperate virus in Haloterrigena jeotgali A29.</title>
        <authorList>
            <person name="Deng X."/>
        </authorList>
    </citation>
    <scope>NUCLEOTIDE SEQUENCE [LARGE SCALE GENOMIC DNA]</scope>
    <source>
        <strain evidence="1 2">A29</strain>
    </source>
</reference>
<proteinExistence type="predicted"/>
<organism evidence="1 2">
    <name type="scientific">Natrinema thermotolerans</name>
    <dbReference type="NCBI Taxonomy" id="121872"/>
    <lineage>
        <taxon>Archaea</taxon>
        <taxon>Methanobacteriati</taxon>
        <taxon>Methanobacteriota</taxon>
        <taxon>Stenosarchaea group</taxon>
        <taxon>Halobacteria</taxon>
        <taxon>Halobacteriales</taxon>
        <taxon>Natrialbaceae</taxon>
        <taxon>Natrinema</taxon>
    </lineage>
</organism>